<keyword evidence="3" id="KW-1185">Reference proteome</keyword>
<keyword evidence="1" id="KW-0732">Signal</keyword>
<feature type="signal peptide" evidence="1">
    <location>
        <begin position="1"/>
        <end position="22"/>
    </location>
</feature>
<dbReference type="Proteomes" id="UP000019260">
    <property type="component" value="Chromosome"/>
</dbReference>
<dbReference type="InterPro" id="IPR054816">
    <property type="entry name" value="Lipoprotein_mollicutes-type_CS"/>
</dbReference>
<organism evidence="2 3">
    <name type="scientific">Spiroplasma mirum ATCC 29335</name>
    <dbReference type="NCBI Taxonomy" id="838561"/>
    <lineage>
        <taxon>Bacteria</taxon>
        <taxon>Bacillati</taxon>
        <taxon>Mycoplasmatota</taxon>
        <taxon>Mollicutes</taxon>
        <taxon>Entomoplasmatales</taxon>
        <taxon>Spiroplasmataceae</taxon>
        <taxon>Spiroplasma</taxon>
    </lineage>
</organism>
<evidence type="ECO:0000313" key="2">
    <source>
        <dbReference type="EMBL" id="AHI58030.1"/>
    </source>
</evidence>
<evidence type="ECO:0000256" key="1">
    <source>
        <dbReference type="SAM" id="SignalP"/>
    </source>
</evidence>
<evidence type="ECO:0000313" key="3">
    <source>
        <dbReference type="Proteomes" id="UP000019260"/>
    </source>
</evidence>
<dbReference type="AlphaFoldDB" id="W6AMT1"/>
<protein>
    <recommendedName>
        <fullName evidence="4">Lipoprotein</fullName>
    </recommendedName>
</protein>
<gene>
    <name evidence="2" type="ORF">P344_03435</name>
</gene>
<evidence type="ECO:0008006" key="4">
    <source>
        <dbReference type="Google" id="ProtNLM"/>
    </source>
</evidence>
<dbReference type="RefSeq" id="WP_169728227.1">
    <property type="nucleotide sequence ID" value="NZ_CP006720.1"/>
</dbReference>
<dbReference type="NCBIfam" id="NF038029">
    <property type="entry name" value="LP_plasma"/>
    <property type="match status" value="1"/>
</dbReference>
<dbReference type="EMBL" id="CP006720">
    <property type="protein sequence ID" value="AHI58030.1"/>
    <property type="molecule type" value="Genomic_DNA"/>
</dbReference>
<accession>W6AMT1</accession>
<reference evidence="2 3" key="1">
    <citation type="submission" date="2013-09" db="EMBL/GenBank/DDBJ databases">
        <title>Complete genome sequence of Spiroplasma mirum suckling mouse cataract agent.</title>
        <authorList>
            <person name="Landry C.A."/>
            <person name="Bastian F.O."/>
            <person name="Thune R.L."/>
        </authorList>
    </citation>
    <scope>NUCLEOTIDE SEQUENCE [LARGE SCALE GENOMIC DNA]</scope>
    <source>
        <strain evidence="2 3">SMCA</strain>
    </source>
</reference>
<dbReference type="KEGG" id="smia:P344_03435"/>
<proteinExistence type="predicted"/>
<feature type="chain" id="PRO_5004877109" description="Lipoprotein" evidence="1">
    <location>
        <begin position="23"/>
        <end position="50"/>
    </location>
</feature>
<dbReference type="HOGENOM" id="CLU_3122829_0_0_14"/>
<name>W6AMT1_9MOLU</name>
<sequence length="50" mass="5718">MKRLLSIIAAITLIGTSSTNLVACNRDNKVLHNNHLYKQWKGTDVDQQFF</sequence>